<proteinExistence type="predicted"/>
<evidence type="ECO:0000256" key="1">
    <source>
        <dbReference type="SAM" id="Phobius"/>
    </source>
</evidence>
<evidence type="ECO:0000313" key="2">
    <source>
        <dbReference type="Proteomes" id="UP000515146"/>
    </source>
</evidence>
<accession>A0A6P6YKT4</accession>
<evidence type="ECO:0000313" key="3">
    <source>
        <dbReference type="RefSeq" id="XP_027205855.1"/>
    </source>
</evidence>
<reference evidence="3" key="1">
    <citation type="submission" date="2025-08" db="UniProtKB">
        <authorList>
            <consortium name="RefSeq"/>
        </authorList>
    </citation>
    <scope>IDENTIFICATION</scope>
    <source>
        <strain evidence="3">Airmid</strain>
    </source>
</reference>
<gene>
    <name evidence="3" type="primary">LOC113799431</name>
</gene>
<dbReference type="RefSeq" id="XP_027205855.1">
    <property type="nucleotide sequence ID" value="XM_027350054.1"/>
</dbReference>
<dbReference type="InParanoid" id="A0A6P6YKT4"/>
<keyword evidence="1" id="KW-1133">Transmembrane helix</keyword>
<sequence length="101" mass="11752">MVKPDPVKNNQFCGIDWNREPTTQQTTNKKNGFCNYVCRSDCCKSKSTDDECHRRCPPPCDILCFYLQRWYSRLAIIFGYIAIVLISMILLLFAGFFNTHS</sequence>
<keyword evidence="1" id="KW-0472">Membrane</keyword>
<dbReference type="KEGG" id="dpte:113799431"/>
<dbReference type="AlphaFoldDB" id="A0A6P6YKT4"/>
<protein>
    <submittedName>
        <fullName evidence="3">Uncharacterized protein LOC113799431</fullName>
    </submittedName>
</protein>
<keyword evidence="2" id="KW-1185">Reference proteome</keyword>
<dbReference type="OrthoDB" id="6510719at2759"/>
<keyword evidence="1" id="KW-0812">Transmembrane</keyword>
<feature type="transmembrane region" description="Helical" evidence="1">
    <location>
        <begin position="74"/>
        <end position="97"/>
    </location>
</feature>
<organism evidence="2 3">
    <name type="scientific">Dermatophagoides pteronyssinus</name>
    <name type="common">European house dust mite</name>
    <dbReference type="NCBI Taxonomy" id="6956"/>
    <lineage>
        <taxon>Eukaryota</taxon>
        <taxon>Metazoa</taxon>
        <taxon>Ecdysozoa</taxon>
        <taxon>Arthropoda</taxon>
        <taxon>Chelicerata</taxon>
        <taxon>Arachnida</taxon>
        <taxon>Acari</taxon>
        <taxon>Acariformes</taxon>
        <taxon>Sarcoptiformes</taxon>
        <taxon>Astigmata</taxon>
        <taxon>Psoroptidia</taxon>
        <taxon>Analgoidea</taxon>
        <taxon>Pyroglyphidae</taxon>
        <taxon>Dermatophagoidinae</taxon>
        <taxon>Dermatophagoides</taxon>
    </lineage>
</organism>
<name>A0A6P6YKT4_DERPT</name>
<dbReference type="Proteomes" id="UP000515146">
    <property type="component" value="Unplaced"/>
</dbReference>